<proteinExistence type="predicted"/>
<protein>
    <recommendedName>
        <fullName evidence="3">Co-chaperone DjlA N-terminal domain-containing protein</fullName>
    </recommendedName>
</protein>
<organism evidence="1 2">
    <name type="scientific">Candidatus Lambdaproteobacteria bacterium RIFOXYD2_FULL_56_26</name>
    <dbReference type="NCBI Taxonomy" id="1817773"/>
    <lineage>
        <taxon>Bacteria</taxon>
        <taxon>Pseudomonadati</taxon>
        <taxon>Pseudomonadota</taxon>
        <taxon>Candidatus Lambdaproteobacteria</taxon>
    </lineage>
</organism>
<accession>A0A1F6GYX2</accession>
<comment type="caution">
    <text evidence="1">The sequence shown here is derived from an EMBL/GenBank/DDBJ whole genome shotgun (WGS) entry which is preliminary data.</text>
</comment>
<evidence type="ECO:0000313" key="1">
    <source>
        <dbReference type="EMBL" id="OGH03244.1"/>
    </source>
</evidence>
<sequence>MKPIWMWVSQLDFEGLEERHKAWVTQAVAGALVADGVVAEAEKPHLAALLEMIEPFPALKQLAWDIIWAKKSARLEKIDLDPQTAVKVYKIVLEIAAADLSLHPHEIRFLLDLSEKLSLPKAQARQLLKSTLQVMRIDYLLTMKSMLGPTEREWLATAIVQLVWADGVVEARETLFLSHLFDLISDEPELMKQLREAPQSLDLEKLGSPHFGTEFAETILRYLTEMTLSDERLEPFGLDVARVAGKRMGITPERAEELILETGKILGF</sequence>
<reference evidence="1 2" key="1">
    <citation type="journal article" date="2016" name="Nat. Commun.">
        <title>Thousands of microbial genomes shed light on interconnected biogeochemical processes in an aquifer system.</title>
        <authorList>
            <person name="Anantharaman K."/>
            <person name="Brown C.T."/>
            <person name="Hug L.A."/>
            <person name="Sharon I."/>
            <person name="Castelle C.J."/>
            <person name="Probst A.J."/>
            <person name="Thomas B.C."/>
            <person name="Singh A."/>
            <person name="Wilkins M.J."/>
            <person name="Karaoz U."/>
            <person name="Brodie E.L."/>
            <person name="Williams K.H."/>
            <person name="Hubbard S.S."/>
            <person name="Banfield J.F."/>
        </authorList>
    </citation>
    <scope>NUCLEOTIDE SEQUENCE [LARGE SCALE GENOMIC DNA]</scope>
</reference>
<dbReference type="InterPro" id="IPR029024">
    <property type="entry name" value="TerB-like"/>
</dbReference>
<gene>
    <name evidence="1" type="ORF">A2557_00785</name>
</gene>
<name>A0A1F6GYX2_9PROT</name>
<dbReference type="Gene3D" id="1.10.3680.10">
    <property type="entry name" value="TerB-like"/>
    <property type="match status" value="2"/>
</dbReference>
<dbReference type="CDD" id="cd07177">
    <property type="entry name" value="terB_like"/>
    <property type="match status" value="2"/>
</dbReference>
<evidence type="ECO:0000313" key="2">
    <source>
        <dbReference type="Proteomes" id="UP000177583"/>
    </source>
</evidence>
<dbReference type="SUPFAM" id="SSF158682">
    <property type="entry name" value="TerB-like"/>
    <property type="match status" value="2"/>
</dbReference>
<dbReference type="EMBL" id="MFNF01000018">
    <property type="protein sequence ID" value="OGH03244.1"/>
    <property type="molecule type" value="Genomic_DNA"/>
</dbReference>
<evidence type="ECO:0008006" key="3">
    <source>
        <dbReference type="Google" id="ProtNLM"/>
    </source>
</evidence>
<dbReference type="Proteomes" id="UP000177583">
    <property type="component" value="Unassembled WGS sequence"/>
</dbReference>
<dbReference type="AlphaFoldDB" id="A0A1F6GYX2"/>